<proteinExistence type="inferred from homology"/>
<keyword evidence="5" id="KW-0472">Membrane</keyword>
<name>A0A2A6FN44_9MICO</name>
<comment type="similarity">
    <text evidence="1">Belongs to the peptidase C40 family.</text>
</comment>
<dbReference type="InterPro" id="IPR000064">
    <property type="entry name" value="NLP_P60_dom"/>
</dbReference>
<evidence type="ECO:0000256" key="1">
    <source>
        <dbReference type="ARBA" id="ARBA00007074"/>
    </source>
</evidence>
<keyword evidence="5" id="KW-0812">Transmembrane</keyword>
<evidence type="ECO:0000256" key="2">
    <source>
        <dbReference type="ARBA" id="ARBA00022670"/>
    </source>
</evidence>
<evidence type="ECO:0000313" key="7">
    <source>
        <dbReference type="EMBL" id="PDQ34305.1"/>
    </source>
</evidence>
<comment type="caution">
    <text evidence="7">The sequence shown here is derived from an EMBL/GenBank/DDBJ whole genome shotgun (WGS) entry which is preliminary data.</text>
</comment>
<evidence type="ECO:0000256" key="3">
    <source>
        <dbReference type="ARBA" id="ARBA00022801"/>
    </source>
</evidence>
<reference evidence="8" key="1">
    <citation type="submission" date="2017-03" db="EMBL/GenBank/DDBJ databases">
        <authorList>
            <person name="Lund M.B."/>
        </authorList>
    </citation>
    <scope>NUCLEOTIDE SEQUENCE [LARGE SCALE GENOMIC DNA]</scope>
</reference>
<accession>A0A2A6FN44</accession>
<keyword evidence="2" id="KW-0645">Protease</keyword>
<gene>
    <name evidence="7" type="ORF">B5766_11705</name>
</gene>
<evidence type="ECO:0000259" key="6">
    <source>
        <dbReference type="PROSITE" id="PS51935"/>
    </source>
</evidence>
<dbReference type="Gene3D" id="3.90.1720.10">
    <property type="entry name" value="endopeptidase domain like (from Nostoc punctiforme)"/>
    <property type="match status" value="1"/>
</dbReference>
<keyword evidence="3" id="KW-0378">Hydrolase</keyword>
<dbReference type="EMBL" id="NAEP01000056">
    <property type="protein sequence ID" value="PDQ34305.1"/>
    <property type="molecule type" value="Genomic_DNA"/>
</dbReference>
<keyword evidence="4" id="KW-0788">Thiol protease</keyword>
<protein>
    <recommendedName>
        <fullName evidence="6">NlpC/P60 domain-containing protein</fullName>
    </recommendedName>
</protein>
<keyword evidence="5" id="KW-1133">Transmembrane helix</keyword>
<dbReference type="SUPFAM" id="SSF54001">
    <property type="entry name" value="Cysteine proteinases"/>
    <property type="match status" value="1"/>
</dbReference>
<dbReference type="AlphaFoldDB" id="A0A2A6FN44"/>
<evidence type="ECO:0000313" key="8">
    <source>
        <dbReference type="Proteomes" id="UP000219994"/>
    </source>
</evidence>
<feature type="domain" description="NlpC/P60" evidence="6">
    <location>
        <begin position="169"/>
        <end position="280"/>
    </location>
</feature>
<dbReference type="GO" id="GO:0006508">
    <property type="term" value="P:proteolysis"/>
    <property type="evidence" value="ECO:0007669"/>
    <property type="project" value="UniProtKB-KW"/>
</dbReference>
<dbReference type="Pfam" id="PF00877">
    <property type="entry name" value="NLPC_P60"/>
    <property type="match status" value="1"/>
</dbReference>
<dbReference type="InterPro" id="IPR051794">
    <property type="entry name" value="PG_Endopeptidase_C40"/>
</dbReference>
<dbReference type="PANTHER" id="PTHR47359">
    <property type="entry name" value="PEPTIDOGLYCAN DL-ENDOPEPTIDASE CWLO"/>
    <property type="match status" value="1"/>
</dbReference>
<sequence length="280" mass="28954">MVGWKVRKRQTAVRRVAAGTRSVYAAARAIATASWTVPAPRSAAGVTTTPSASGSHSLRLRRGNLASVLAMGVTVALLGTVALPAYAALPTANSSQEFGVAHLLRTGAQTLEVASDVITAVAAQDGYSVVSGADVRAEQERAVAEQQRAVVARSGPSVGAILVNPPYPAFSLDHVFSVAKSYIGAPYAYGGDSPAGFDCSGFVMYVYAQFGISLPHSSAEQGAAGRAISPADARPGDLVIMAGHDGIYAGEGMILHAPYAGSSVRIQPIWTEYRIVRLGI</sequence>
<dbReference type="PANTHER" id="PTHR47359:SF3">
    <property type="entry name" value="NLP_P60 DOMAIN-CONTAINING PROTEIN-RELATED"/>
    <property type="match status" value="1"/>
</dbReference>
<dbReference type="InterPro" id="IPR038765">
    <property type="entry name" value="Papain-like_cys_pep_sf"/>
</dbReference>
<evidence type="ECO:0000256" key="5">
    <source>
        <dbReference type="SAM" id="Phobius"/>
    </source>
</evidence>
<dbReference type="Proteomes" id="UP000219994">
    <property type="component" value="Unassembled WGS sequence"/>
</dbReference>
<dbReference type="PROSITE" id="PS51935">
    <property type="entry name" value="NLPC_P60"/>
    <property type="match status" value="1"/>
</dbReference>
<feature type="transmembrane region" description="Helical" evidence="5">
    <location>
        <begin position="65"/>
        <end position="89"/>
    </location>
</feature>
<dbReference type="GO" id="GO:0008234">
    <property type="term" value="F:cysteine-type peptidase activity"/>
    <property type="evidence" value="ECO:0007669"/>
    <property type="project" value="UniProtKB-KW"/>
</dbReference>
<evidence type="ECO:0000256" key="4">
    <source>
        <dbReference type="ARBA" id="ARBA00022807"/>
    </source>
</evidence>
<organism evidence="7 8">
    <name type="scientific">Candidatus Lumbricidiphila eiseniae</name>
    <dbReference type="NCBI Taxonomy" id="1969409"/>
    <lineage>
        <taxon>Bacteria</taxon>
        <taxon>Bacillati</taxon>
        <taxon>Actinomycetota</taxon>
        <taxon>Actinomycetes</taxon>
        <taxon>Micrococcales</taxon>
        <taxon>Microbacteriaceae</taxon>
        <taxon>Candidatus Lumbricidiphila</taxon>
    </lineage>
</organism>